<dbReference type="AlphaFoldDB" id="A0AAW1UVA1"/>
<gene>
    <name evidence="1" type="ORF">WA026_007248</name>
</gene>
<keyword evidence="2" id="KW-1185">Reference proteome</keyword>
<evidence type="ECO:0000313" key="1">
    <source>
        <dbReference type="EMBL" id="KAK9884403.1"/>
    </source>
</evidence>
<sequence>MLVFFLFQRAPRGKLILLAISLAGIKVCSPDQKIRKSSCESSELHWTRDVQSPEQDTIAKPGVKKIYFLRIWSKYCLE</sequence>
<dbReference type="EMBL" id="JARQZJ010000093">
    <property type="protein sequence ID" value="KAK9884403.1"/>
    <property type="molecule type" value="Genomic_DNA"/>
</dbReference>
<evidence type="ECO:0008006" key="3">
    <source>
        <dbReference type="Google" id="ProtNLM"/>
    </source>
</evidence>
<comment type="caution">
    <text evidence="1">The sequence shown here is derived from an EMBL/GenBank/DDBJ whole genome shotgun (WGS) entry which is preliminary data.</text>
</comment>
<protein>
    <recommendedName>
        <fullName evidence="3">Secreted protein</fullName>
    </recommendedName>
</protein>
<evidence type="ECO:0000313" key="2">
    <source>
        <dbReference type="Proteomes" id="UP001431783"/>
    </source>
</evidence>
<organism evidence="1 2">
    <name type="scientific">Henosepilachna vigintioctopunctata</name>
    <dbReference type="NCBI Taxonomy" id="420089"/>
    <lineage>
        <taxon>Eukaryota</taxon>
        <taxon>Metazoa</taxon>
        <taxon>Ecdysozoa</taxon>
        <taxon>Arthropoda</taxon>
        <taxon>Hexapoda</taxon>
        <taxon>Insecta</taxon>
        <taxon>Pterygota</taxon>
        <taxon>Neoptera</taxon>
        <taxon>Endopterygota</taxon>
        <taxon>Coleoptera</taxon>
        <taxon>Polyphaga</taxon>
        <taxon>Cucujiformia</taxon>
        <taxon>Coccinelloidea</taxon>
        <taxon>Coccinellidae</taxon>
        <taxon>Epilachninae</taxon>
        <taxon>Epilachnini</taxon>
        <taxon>Henosepilachna</taxon>
    </lineage>
</organism>
<dbReference type="Proteomes" id="UP001431783">
    <property type="component" value="Unassembled WGS sequence"/>
</dbReference>
<reference evidence="1 2" key="1">
    <citation type="submission" date="2023-03" db="EMBL/GenBank/DDBJ databases">
        <title>Genome insight into feeding habits of ladybird beetles.</title>
        <authorList>
            <person name="Li H.-S."/>
            <person name="Huang Y.-H."/>
            <person name="Pang H."/>
        </authorList>
    </citation>
    <scope>NUCLEOTIDE SEQUENCE [LARGE SCALE GENOMIC DNA]</scope>
    <source>
        <strain evidence="1">SYSU_2023b</strain>
        <tissue evidence="1">Whole body</tissue>
    </source>
</reference>
<proteinExistence type="predicted"/>
<accession>A0AAW1UVA1</accession>
<name>A0AAW1UVA1_9CUCU</name>